<organism evidence="10 11">
    <name type="scientific">Orchesella cincta</name>
    <name type="common">Springtail</name>
    <name type="synonym">Podura cincta</name>
    <dbReference type="NCBI Taxonomy" id="48709"/>
    <lineage>
        <taxon>Eukaryota</taxon>
        <taxon>Metazoa</taxon>
        <taxon>Ecdysozoa</taxon>
        <taxon>Arthropoda</taxon>
        <taxon>Hexapoda</taxon>
        <taxon>Collembola</taxon>
        <taxon>Entomobryomorpha</taxon>
        <taxon>Entomobryoidea</taxon>
        <taxon>Orchesellidae</taxon>
        <taxon>Orchesellinae</taxon>
        <taxon>Orchesella</taxon>
    </lineage>
</organism>
<dbReference type="GO" id="GO:0000786">
    <property type="term" value="C:nucleosome"/>
    <property type="evidence" value="ECO:0007669"/>
    <property type="project" value="UniProtKB-KW"/>
</dbReference>
<comment type="subcellular location">
    <subcellularLocation>
        <location evidence="2">Chromosome</location>
    </subcellularLocation>
    <subcellularLocation>
        <location evidence="1">Nucleus</location>
    </subcellularLocation>
</comment>
<evidence type="ECO:0000256" key="3">
    <source>
        <dbReference type="ARBA" id="ARBA00010343"/>
    </source>
</evidence>
<evidence type="ECO:0000256" key="4">
    <source>
        <dbReference type="ARBA" id="ARBA00022454"/>
    </source>
</evidence>
<dbReference type="InterPro" id="IPR000164">
    <property type="entry name" value="Histone_H3/CENP-A"/>
</dbReference>
<dbReference type="SMART" id="SM00428">
    <property type="entry name" value="H3"/>
    <property type="match status" value="1"/>
</dbReference>
<comment type="caution">
    <text evidence="10">The sequence shown here is derived from an EMBL/GenBank/DDBJ whole genome shotgun (WGS) entry which is preliminary data.</text>
</comment>
<evidence type="ECO:0000313" key="11">
    <source>
        <dbReference type="Proteomes" id="UP000094527"/>
    </source>
</evidence>
<dbReference type="InterPro" id="IPR007125">
    <property type="entry name" value="H2A/H2B/H3"/>
</dbReference>
<dbReference type="GO" id="GO:0003677">
    <property type="term" value="F:DNA binding"/>
    <property type="evidence" value="ECO:0007669"/>
    <property type="project" value="UniProtKB-KW"/>
</dbReference>
<keyword evidence="5" id="KW-0238">DNA-binding</keyword>
<dbReference type="InterPro" id="IPR009072">
    <property type="entry name" value="Histone-fold"/>
</dbReference>
<comment type="similarity">
    <text evidence="3">Belongs to the histone H3 family.</text>
</comment>
<proteinExistence type="inferred from homology"/>
<sequence>MPRTSQSQESRSAGSSNRVARKSTAHPQFNPRIHSTPNDVRQVARSTATATASTSVGEGRTTRSQNVESTPQRSSKQKTDAIRRRLRMKAGGEGKRKPTTRRYKPGFLAMQEIRNYQKTTELLIPRLPFQRLVREVCQEFKSDFRFQAAALAALQEASEAYLVGLFEDTNLLAIHAKRVTIMPKDIQLARRIRGDSYYR</sequence>
<feature type="compositionally biased region" description="Low complexity" evidence="8">
    <location>
        <begin position="46"/>
        <end position="55"/>
    </location>
</feature>
<evidence type="ECO:0000256" key="7">
    <source>
        <dbReference type="ARBA" id="ARBA00023269"/>
    </source>
</evidence>
<evidence type="ECO:0000256" key="1">
    <source>
        <dbReference type="ARBA" id="ARBA00004123"/>
    </source>
</evidence>
<evidence type="ECO:0000256" key="8">
    <source>
        <dbReference type="SAM" id="MobiDB-lite"/>
    </source>
</evidence>
<dbReference type="GO" id="GO:0030527">
    <property type="term" value="F:structural constituent of chromatin"/>
    <property type="evidence" value="ECO:0007669"/>
    <property type="project" value="InterPro"/>
</dbReference>
<keyword evidence="6" id="KW-0539">Nucleus</keyword>
<keyword evidence="4" id="KW-0158">Chromosome</keyword>
<reference evidence="10 11" key="1">
    <citation type="journal article" date="2016" name="Genome Biol. Evol.">
        <title>Gene Family Evolution Reflects Adaptation to Soil Environmental Stressors in the Genome of the Collembolan Orchesella cincta.</title>
        <authorList>
            <person name="Faddeeva-Vakhrusheva A."/>
            <person name="Derks M.F."/>
            <person name="Anvar S.Y."/>
            <person name="Agamennone V."/>
            <person name="Suring W."/>
            <person name="Smit S."/>
            <person name="van Straalen N.M."/>
            <person name="Roelofs D."/>
        </authorList>
    </citation>
    <scope>NUCLEOTIDE SEQUENCE [LARGE SCALE GENOMIC DNA]</scope>
    <source>
        <tissue evidence="10">Mixed pool</tissue>
    </source>
</reference>
<evidence type="ECO:0000256" key="6">
    <source>
        <dbReference type="ARBA" id="ARBA00023242"/>
    </source>
</evidence>
<dbReference type="GO" id="GO:0005634">
    <property type="term" value="C:nucleus"/>
    <property type="evidence" value="ECO:0007669"/>
    <property type="project" value="UniProtKB-SubCell"/>
</dbReference>
<dbReference type="Gene3D" id="1.10.20.10">
    <property type="entry name" value="Histone, subunit A"/>
    <property type="match status" value="1"/>
</dbReference>
<dbReference type="GO" id="GO:0046982">
    <property type="term" value="F:protein heterodimerization activity"/>
    <property type="evidence" value="ECO:0007669"/>
    <property type="project" value="InterPro"/>
</dbReference>
<dbReference type="STRING" id="48709.A0A1D2NGB5"/>
<evidence type="ECO:0000313" key="10">
    <source>
        <dbReference type="EMBL" id="ODN04304.1"/>
    </source>
</evidence>
<feature type="domain" description="Core Histone H2A/H2B/H3" evidence="9">
    <location>
        <begin position="106"/>
        <end position="192"/>
    </location>
</feature>
<keyword evidence="11" id="KW-1185">Reference proteome</keyword>
<protein>
    <submittedName>
        <fullName evidence="10">Histone H3.3</fullName>
    </submittedName>
</protein>
<feature type="compositionally biased region" description="Polar residues" evidence="8">
    <location>
        <begin position="62"/>
        <end position="74"/>
    </location>
</feature>
<evidence type="ECO:0000256" key="2">
    <source>
        <dbReference type="ARBA" id="ARBA00004286"/>
    </source>
</evidence>
<dbReference type="SUPFAM" id="SSF47113">
    <property type="entry name" value="Histone-fold"/>
    <property type="match status" value="1"/>
</dbReference>
<dbReference type="Proteomes" id="UP000094527">
    <property type="component" value="Unassembled WGS sequence"/>
</dbReference>
<keyword evidence="7" id="KW-0544">Nucleosome core</keyword>
<evidence type="ECO:0000256" key="5">
    <source>
        <dbReference type="ARBA" id="ARBA00023125"/>
    </source>
</evidence>
<dbReference type="AlphaFoldDB" id="A0A1D2NGB5"/>
<name>A0A1D2NGB5_ORCCI</name>
<accession>A0A1D2NGB5</accession>
<gene>
    <name evidence="10" type="ORF">Ocin01_02398</name>
</gene>
<dbReference type="CDD" id="cd22911">
    <property type="entry name" value="HFD_H3"/>
    <property type="match status" value="1"/>
</dbReference>
<dbReference type="OrthoDB" id="420022at2759"/>
<dbReference type="PANTHER" id="PTHR11426">
    <property type="entry name" value="HISTONE H3"/>
    <property type="match status" value="1"/>
</dbReference>
<evidence type="ECO:0000259" key="9">
    <source>
        <dbReference type="Pfam" id="PF00125"/>
    </source>
</evidence>
<dbReference type="Pfam" id="PF00125">
    <property type="entry name" value="Histone"/>
    <property type="match status" value="1"/>
</dbReference>
<feature type="compositionally biased region" description="Low complexity" evidence="8">
    <location>
        <begin position="1"/>
        <end position="16"/>
    </location>
</feature>
<dbReference type="EMBL" id="LJIJ01000048">
    <property type="protein sequence ID" value="ODN04304.1"/>
    <property type="molecule type" value="Genomic_DNA"/>
</dbReference>
<dbReference type="FunFam" id="1.10.20.10:FF:000085">
    <property type="entry name" value="Histone H3.2"/>
    <property type="match status" value="1"/>
</dbReference>
<dbReference type="PROSITE" id="PS00959">
    <property type="entry name" value="HISTONE_H3_2"/>
    <property type="match status" value="1"/>
</dbReference>
<feature type="region of interest" description="Disordered" evidence="8">
    <location>
        <begin position="1"/>
        <end position="101"/>
    </location>
</feature>